<evidence type="ECO:0000259" key="4">
    <source>
        <dbReference type="Pfam" id="PF08241"/>
    </source>
</evidence>
<dbReference type="GO" id="GO:0002098">
    <property type="term" value="P:tRNA wobble uridine modification"/>
    <property type="evidence" value="ECO:0007669"/>
    <property type="project" value="TreeGrafter"/>
</dbReference>
<feature type="region of interest" description="Disordered" evidence="3">
    <location>
        <begin position="1"/>
        <end position="79"/>
    </location>
</feature>
<feature type="region of interest" description="Disordered" evidence="3">
    <location>
        <begin position="231"/>
        <end position="263"/>
    </location>
</feature>
<dbReference type="SUPFAM" id="SSF53335">
    <property type="entry name" value="S-adenosyl-L-methionine-dependent methyltransferases"/>
    <property type="match status" value="1"/>
</dbReference>
<dbReference type="GO" id="GO:0005634">
    <property type="term" value="C:nucleus"/>
    <property type="evidence" value="ECO:0007669"/>
    <property type="project" value="TreeGrafter"/>
</dbReference>
<keyword evidence="2" id="KW-0808">Transferase</keyword>
<dbReference type="GO" id="GO:0030488">
    <property type="term" value="P:tRNA methylation"/>
    <property type="evidence" value="ECO:0007669"/>
    <property type="project" value="TreeGrafter"/>
</dbReference>
<feature type="compositionally biased region" description="Basic and acidic residues" evidence="3">
    <location>
        <begin position="46"/>
        <end position="61"/>
    </location>
</feature>
<dbReference type="GeneID" id="91095938"/>
<dbReference type="PANTHER" id="PTHR13069">
    <property type="entry name" value="ALKYLATED DNA REPAIR PROTEIN ALKB HOMOLOG 8"/>
    <property type="match status" value="1"/>
</dbReference>
<dbReference type="GO" id="GO:0000049">
    <property type="term" value="F:tRNA binding"/>
    <property type="evidence" value="ECO:0007669"/>
    <property type="project" value="TreeGrafter"/>
</dbReference>
<sequence>MSDPSSKLDAQINIEDEAGPSTTELFDDEPSLSSKIKAPKMKKVKPIKEPKPPKPKQDIKKKPQALPVKPFDKPDEEEEKNVHEVYEAIAGHFSQTRHKPWPFIQKFLHSLPANSIGLDSGAGNGKYLPSSREAGLEMIALDRSSGLLEIAKNENGGECLRGDLCFQGWRKGVFDFAISIAAIHHLSTPERRRLAVKSLIRPLKLSSSPTYSKFMIYVWAYEQGTLSKRRMGTLTNSSPNSTPSVPNTSHPATSPPPITESNNQSILNQQMTDPNESAKEETNTETGVKEIEEKIQDLLVPWVYSKPPPGPTLRSKNTPIPSDSNPNPDSTETTQQQQQQQQEEQPEPKVYHRYYHLFIEGELKELVKQAAKEDDYLILPDGTNADNLETTLKEHRGESSNDSNGEQKKWLRVRGVGWEADNWWIEGEVGRL</sequence>
<dbReference type="InterPro" id="IPR029063">
    <property type="entry name" value="SAM-dependent_MTases_sf"/>
</dbReference>
<name>A0AAX4K0M8_9TREE</name>
<evidence type="ECO:0000256" key="1">
    <source>
        <dbReference type="ARBA" id="ARBA00022603"/>
    </source>
</evidence>
<feature type="compositionally biased region" description="Low complexity" evidence="3">
    <location>
        <begin position="235"/>
        <end position="249"/>
    </location>
</feature>
<feature type="region of interest" description="Disordered" evidence="3">
    <location>
        <begin position="302"/>
        <end position="348"/>
    </location>
</feature>
<reference evidence="5 6" key="1">
    <citation type="submission" date="2024-01" db="EMBL/GenBank/DDBJ databases">
        <title>Comparative genomics of Cryptococcus and Kwoniella reveals pathogenesis evolution and contrasting modes of karyotype evolution via chromosome fusion or intercentromeric recombination.</title>
        <authorList>
            <person name="Coelho M.A."/>
            <person name="David-Palma M."/>
            <person name="Shea T."/>
            <person name="Bowers K."/>
            <person name="McGinley-Smith S."/>
            <person name="Mohammad A.W."/>
            <person name="Gnirke A."/>
            <person name="Yurkov A.M."/>
            <person name="Nowrousian M."/>
            <person name="Sun S."/>
            <person name="Cuomo C.A."/>
            <person name="Heitman J."/>
        </authorList>
    </citation>
    <scope>NUCLEOTIDE SEQUENCE [LARGE SCALE GENOMIC DNA]</scope>
    <source>
        <strain evidence="5 6">CBS 6074</strain>
    </source>
</reference>
<dbReference type="InterPro" id="IPR051422">
    <property type="entry name" value="AlkB_tRNA_MeTrf/Diox"/>
</dbReference>
<dbReference type="RefSeq" id="XP_066077098.1">
    <property type="nucleotide sequence ID" value="XM_066221001.1"/>
</dbReference>
<keyword evidence="1" id="KW-0489">Methyltransferase</keyword>
<dbReference type="PANTHER" id="PTHR13069:SF21">
    <property type="entry name" value="ALKYLATED DNA REPAIR PROTEIN ALKB HOMOLOG 8"/>
    <property type="match status" value="1"/>
</dbReference>
<evidence type="ECO:0000256" key="3">
    <source>
        <dbReference type="SAM" id="MobiDB-lite"/>
    </source>
</evidence>
<gene>
    <name evidence="5" type="ORF">L201_005268</name>
</gene>
<feature type="domain" description="Methyltransferase type 11" evidence="4">
    <location>
        <begin position="118"/>
        <end position="201"/>
    </location>
</feature>
<evidence type="ECO:0000313" key="6">
    <source>
        <dbReference type="Proteomes" id="UP001355207"/>
    </source>
</evidence>
<protein>
    <recommendedName>
        <fullName evidence="4">Methyltransferase type 11 domain-containing protein</fullName>
    </recommendedName>
</protein>
<evidence type="ECO:0000313" key="5">
    <source>
        <dbReference type="EMBL" id="WWC90335.1"/>
    </source>
</evidence>
<dbReference type="EMBL" id="CP144104">
    <property type="protein sequence ID" value="WWC90335.1"/>
    <property type="molecule type" value="Genomic_DNA"/>
</dbReference>
<dbReference type="AlphaFoldDB" id="A0AAX4K0M8"/>
<dbReference type="Pfam" id="PF08241">
    <property type="entry name" value="Methyltransf_11"/>
    <property type="match status" value="1"/>
</dbReference>
<dbReference type="GO" id="GO:0008757">
    <property type="term" value="F:S-adenosylmethionine-dependent methyltransferase activity"/>
    <property type="evidence" value="ECO:0007669"/>
    <property type="project" value="InterPro"/>
</dbReference>
<dbReference type="GO" id="GO:0106335">
    <property type="term" value="F:tRNA (5-carboxymethyluridine(34)-5-O)-methyltransferase activity"/>
    <property type="evidence" value="ECO:0007669"/>
    <property type="project" value="TreeGrafter"/>
</dbReference>
<organism evidence="5 6">
    <name type="scientific">Kwoniella dendrophila CBS 6074</name>
    <dbReference type="NCBI Taxonomy" id="1295534"/>
    <lineage>
        <taxon>Eukaryota</taxon>
        <taxon>Fungi</taxon>
        <taxon>Dikarya</taxon>
        <taxon>Basidiomycota</taxon>
        <taxon>Agaricomycotina</taxon>
        <taxon>Tremellomycetes</taxon>
        <taxon>Tremellales</taxon>
        <taxon>Cryptococcaceae</taxon>
        <taxon>Kwoniella</taxon>
    </lineage>
</organism>
<dbReference type="Proteomes" id="UP001355207">
    <property type="component" value="Chromosome 7"/>
</dbReference>
<proteinExistence type="predicted"/>
<feature type="compositionally biased region" description="Low complexity" evidence="3">
    <location>
        <begin position="321"/>
        <end position="343"/>
    </location>
</feature>
<dbReference type="GO" id="GO:0005737">
    <property type="term" value="C:cytoplasm"/>
    <property type="evidence" value="ECO:0007669"/>
    <property type="project" value="TreeGrafter"/>
</dbReference>
<accession>A0AAX4K0M8</accession>
<dbReference type="InterPro" id="IPR013216">
    <property type="entry name" value="Methyltransf_11"/>
</dbReference>
<dbReference type="Gene3D" id="3.40.50.150">
    <property type="entry name" value="Vaccinia Virus protein VP39"/>
    <property type="match status" value="1"/>
</dbReference>
<evidence type="ECO:0000256" key="2">
    <source>
        <dbReference type="ARBA" id="ARBA00022679"/>
    </source>
</evidence>
<keyword evidence="6" id="KW-1185">Reference proteome</keyword>